<sequence>MAVTPSGRANLGQFLEQTRKSAELKALIEPWIKANHPSQSVGEFVDRPQFALWLTAQANMLDAPITDAAIGRVERGEGKDGPPNKIQIALIRAKILKLPDGKLYSHDDLVAVLTEQLNPFTGQRQNGAVNGSTH</sequence>
<comment type="caution">
    <text evidence="1">The sequence shown here is derived from an EMBL/GenBank/DDBJ whole genome shotgun (WGS) entry which is preliminary data.</text>
</comment>
<reference evidence="2" key="1">
    <citation type="submission" date="2018-02" db="EMBL/GenBank/DDBJ databases">
        <authorList>
            <person name="Moore K."/>
            <person name="Momper L."/>
        </authorList>
    </citation>
    <scope>NUCLEOTIDE SEQUENCE [LARGE SCALE GENOMIC DNA]</scope>
    <source>
        <strain evidence="2">ULC18</strain>
    </source>
</reference>
<reference evidence="1 2" key="2">
    <citation type="submission" date="2018-03" db="EMBL/GenBank/DDBJ databases">
        <title>The ancient ancestry and fast evolution of plastids.</title>
        <authorList>
            <person name="Moore K.R."/>
            <person name="Magnabosco C."/>
            <person name="Momper L."/>
            <person name="Gold D.A."/>
            <person name="Bosak T."/>
            <person name="Fournier G.P."/>
        </authorList>
    </citation>
    <scope>NUCLEOTIDE SEQUENCE [LARGE SCALE GENOMIC DNA]</scope>
    <source>
        <strain evidence="1 2">ULC18</strain>
    </source>
</reference>
<evidence type="ECO:0000313" key="1">
    <source>
        <dbReference type="EMBL" id="PSB25373.1"/>
    </source>
</evidence>
<dbReference type="Proteomes" id="UP000239576">
    <property type="component" value="Unassembled WGS sequence"/>
</dbReference>
<proteinExistence type="predicted"/>
<protein>
    <submittedName>
        <fullName evidence="1">Uncharacterized protein</fullName>
    </submittedName>
</protein>
<dbReference type="RefSeq" id="WP_106259192.1">
    <property type="nucleotide sequence ID" value="NZ_CAWNSW010000164.1"/>
</dbReference>
<dbReference type="AlphaFoldDB" id="A0A2T1DXZ2"/>
<dbReference type="OrthoDB" id="241638at2"/>
<keyword evidence="2" id="KW-1185">Reference proteome</keyword>
<gene>
    <name evidence="1" type="ORF">C7B82_23885</name>
</gene>
<dbReference type="EMBL" id="PVWK01000126">
    <property type="protein sequence ID" value="PSB25373.1"/>
    <property type="molecule type" value="Genomic_DNA"/>
</dbReference>
<accession>A0A2T1DXZ2</accession>
<evidence type="ECO:0000313" key="2">
    <source>
        <dbReference type="Proteomes" id="UP000239576"/>
    </source>
</evidence>
<name>A0A2T1DXZ2_9CYAN</name>
<organism evidence="1 2">
    <name type="scientific">Stenomitos frigidus ULC18</name>
    <dbReference type="NCBI Taxonomy" id="2107698"/>
    <lineage>
        <taxon>Bacteria</taxon>
        <taxon>Bacillati</taxon>
        <taxon>Cyanobacteriota</taxon>
        <taxon>Cyanophyceae</taxon>
        <taxon>Leptolyngbyales</taxon>
        <taxon>Leptolyngbyaceae</taxon>
        <taxon>Stenomitos</taxon>
    </lineage>
</organism>